<dbReference type="Gene3D" id="1.10.3210.10">
    <property type="entry name" value="Hypothetical protein af1432"/>
    <property type="match status" value="1"/>
</dbReference>
<gene>
    <name evidence="2" type="ORF">SBA1_1510002</name>
</gene>
<dbReference type="GO" id="GO:0008893">
    <property type="term" value="F:guanosine-3',5'-bis(diphosphate) 3'-diphosphatase activity"/>
    <property type="evidence" value="ECO:0007669"/>
    <property type="project" value="TreeGrafter"/>
</dbReference>
<feature type="domain" description="HD/PDEase" evidence="1">
    <location>
        <begin position="44"/>
        <end position="155"/>
    </location>
</feature>
<dbReference type="InterPro" id="IPR003607">
    <property type="entry name" value="HD/PDEase_dom"/>
</dbReference>
<dbReference type="AlphaFoldDB" id="A0A2U3K9V4"/>
<proteinExistence type="predicted"/>
<dbReference type="SUPFAM" id="SSF109604">
    <property type="entry name" value="HD-domain/PDEase-like"/>
    <property type="match status" value="1"/>
</dbReference>
<dbReference type="PANTHER" id="PTHR46246">
    <property type="entry name" value="GUANOSINE-3',5'-BIS(DIPHOSPHATE) 3'-PYROPHOSPHOHYDROLASE MESH1"/>
    <property type="match status" value="1"/>
</dbReference>
<reference evidence="3" key="1">
    <citation type="submission" date="2018-02" db="EMBL/GenBank/DDBJ databases">
        <authorList>
            <person name="Hausmann B."/>
        </authorList>
    </citation>
    <scope>NUCLEOTIDE SEQUENCE [LARGE SCALE GENOMIC DNA]</scope>
    <source>
        <strain evidence="3">Peat soil MAG SbA1</strain>
    </source>
</reference>
<accession>A0A2U3K9V4</accession>
<organism evidence="2 3">
    <name type="scientific">Candidatus Sulfotelmatobacter kueseliae</name>
    <dbReference type="NCBI Taxonomy" id="2042962"/>
    <lineage>
        <taxon>Bacteria</taxon>
        <taxon>Pseudomonadati</taxon>
        <taxon>Acidobacteriota</taxon>
        <taxon>Terriglobia</taxon>
        <taxon>Terriglobales</taxon>
        <taxon>Candidatus Korobacteraceae</taxon>
        <taxon>Candidatus Sulfotelmatobacter</taxon>
    </lineage>
</organism>
<dbReference type="SMART" id="SM00471">
    <property type="entry name" value="HDc"/>
    <property type="match status" value="1"/>
</dbReference>
<evidence type="ECO:0000313" key="3">
    <source>
        <dbReference type="Proteomes" id="UP000238701"/>
    </source>
</evidence>
<dbReference type="InterPro" id="IPR052194">
    <property type="entry name" value="MESH1"/>
</dbReference>
<dbReference type="PANTHER" id="PTHR46246:SF1">
    <property type="entry name" value="GUANOSINE-3',5'-BIS(DIPHOSPHATE) 3'-PYROPHOSPHOHYDROLASE MESH1"/>
    <property type="match status" value="1"/>
</dbReference>
<evidence type="ECO:0000313" key="2">
    <source>
        <dbReference type="EMBL" id="SPF36435.1"/>
    </source>
</evidence>
<protein>
    <submittedName>
        <fullName evidence="2">HD domain protein</fullName>
    </submittedName>
</protein>
<dbReference type="EMBL" id="OMOD01000059">
    <property type="protein sequence ID" value="SPF36435.1"/>
    <property type="molecule type" value="Genomic_DNA"/>
</dbReference>
<name>A0A2U3K9V4_9BACT</name>
<dbReference type="Proteomes" id="UP000238701">
    <property type="component" value="Unassembled WGS sequence"/>
</dbReference>
<sequence length="221" mass="24800">MKRAAKKRPAQRTPSTQGVKLGPRFMRAFQFAAEKHSGQTRKASTIPYLAHLMGVASLLLEAGGDEDLAIASLLHDVVEDCGGAPMLKEIRRRFGNRVAKVVGGCTDADTDPKPPWRERKEEYIRHLTKADADTRLVSAADKLNNVRSILSDYRELGEFVWSRFHGGREGTLWYYRTLRDEFLRSRPNRVTRQFDLAVKELDSLAEHPISAGQESQPVVGA</sequence>
<evidence type="ECO:0000259" key="1">
    <source>
        <dbReference type="SMART" id="SM00471"/>
    </source>
</evidence>
<dbReference type="Pfam" id="PF13328">
    <property type="entry name" value="HD_4"/>
    <property type="match status" value="1"/>
</dbReference>